<organism evidence="2 3">
    <name type="scientific">Euplotes crassus</name>
    <dbReference type="NCBI Taxonomy" id="5936"/>
    <lineage>
        <taxon>Eukaryota</taxon>
        <taxon>Sar</taxon>
        <taxon>Alveolata</taxon>
        <taxon>Ciliophora</taxon>
        <taxon>Intramacronucleata</taxon>
        <taxon>Spirotrichea</taxon>
        <taxon>Hypotrichia</taxon>
        <taxon>Euplotida</taxon>
        <taxon>Euplotidae</taxon>
        <taxon>Moneuplotes</taxon>
    </lineage>
</organism>
<keyword evidence="3" id="KW-1185">Reference proteome</keyword>
<comment type="caution">
    <text evidence="2">The sequence shown here is derived from an EMBL/GenBank/DDBJ whole genome shotgun (WGS) entry which is preliminary data.</text>
</comment>
<dbReference type="InterPro" id="IPR036903">
    <property type="entry name" value="Nup98_auto-Pept-S59_dom_sf"/>
</dbReference>
<dbReference type="SUPFAM" id="SSF82215">
    <property type="entry name" value="C-terminal autoproteolytic domain of nucleoporin nup98"/>
    <property type="match status" value="1"/>
</dbReference>
<feature type="region of interest" description="Disordered" evidence="1">
    <location>
        <begin position="54"/>
        <end position="149"/>
    </location>
</feature>
<accession>A0AAD2CZW2</accession>
<gene>
    <name evidence="2" type="ORF">ECRASSUSDP1_LOCUS16908</name>
</gene>
<proteinExistence type="predicted"/>
<sequence>MEDIIRGIEERNLQEARVKTVIELTKLYGDLRVEEERVKRGKVGERHTFDFTDLVKPSKPVTQEDDQPGNKLGKERDQPVKEANKERSGEVTEEVKIKSPFMGMKGVESGSREKEGGEETKRGIFGGMQGSWGSKGQGVTEGVKEEDNAPKYEKTDKKCMIEVLEKIEDGGYTFFPTPKDLEKKSCAQLKRLKGFSVKNKYQSILFLNYINLLELDSNIGIQIHEPNLDTKSLGIAFRGDLAKEKVQITIPNLSKGTITDPEDRVRNSEAWITEISTQHTVPDIHFDKGSDCLSYTTIFKAKPSFPRS</sequence>
<protein>
    <submittedName>
        <fullName evidence="2">Uncharacterized protein</fullName>
    </submittedName>
</protein>
<evidence type="ECO:0000256" key="1">
    <source>
        <dbReference type="SAM" id="MobiDB-lite"/>
    </source>
</evidence>
<evidence type="ECO:0000313" key="2">
    <source>
        <dbReference type="EMBL" id="CAI2375546.1"/>
    </source>
</evidence>
<name>A0AAD2CZW2_EUPCR</name>
<feature type="compositionally biased region" description="Gly residues" evidence="1">
    <location>
        <begin position="124"/>
        <end position="136"/>
    </location>
</feature>
<dbReference type="Proteomes" id="UP001295684">
    <property type="component" value="Unassembled WGS sequence"/>
</dbReference>
<feature type="compositionally biased region" description="Basic and acidic residues" evidence="1">
    <location>
        <begin position="110"/>
        <end position="122"/>
    </location>
</feature>
<feature type="compositionally biased region" description="Basic and acidic residues" evidence="1">
    <location>
        <begin position="72"/>
        <end position="97"/>
    </location>
</feature>
<dbReference type="AlphaFoldDB" id="A0AAD2CZW2"/>
<dbReference type="EMBL" id="CAMPGE010017034">
    <property type="protein sequence ID" value="CAI2375546.1"/>
    <property type="molecule type" value="Genomic_DNA"/>
</dbReference>
<reference evidence="2" key="1">
    <citation type="submission" date="2023-07" db="EMBL/GenBank/DDBJ databases">
        <authorList>
            <consortium name="AG Swart"/>
            <person name="Singh M."/>
            <person name="Singh A."/>
            <person name="Seah K."/>
            <person name="Emmerich C."/>
        </authorList>
    </citation>
    <scope>NUCLEOTIDE SEQUENCE</scope>
    <source>
        <strain evidence="2">DP1</strain>
    </source>
</reference>
<evidence type="ECO:0000313" key="3">
    <source>
        <dbReference type="Proteomes" id="UP001295684"/>
    </source>
</evidence>